<keyword evidence="6 9" id="KW-0812">Transmembrane</keyword>
<dbReference type="AlphaFoldDB" id="A0A4R1F3S8"/>
<comment type="subcellular location">
    <subcellularLocation>
        <location evidence="1 9">Cell inner membrane</location>
        <topology evidence="1 9">Multi-pass membrane protein</topology>
    </subcellularLocation>
</comment>
<accession>A0A4R1F3S8</accession>
<evidence type="ECO:0000256" key="3">
    <source>
        <dbReference type="ARBA" id="ARBA00022448"/>
    </source>
</evidence>
<evidence type="ECO:0000256" key="2">
    <source>
        <dbReference type="ARBA" id="ARBA00005745"/>
    </source>
</evidence>
<keyword evidence="4" id="KW-1003">Cell membrane</keyword>
<gene>
    <name evidence="12" type="ORF">EV695_0786</name>
</gene>
<evidence type="ECO:0000259" key="11">
    <source>
        <dbReference type="Pfam" id="PF00482"/>
    </source>
</evidence>
<feature type="domain" description="Type II secretion system protein GspF" evidence="11">
    <location>
        <begin position="75"/>
        <end position="198"/>
    </location>
</feature>
<dbReference type="PRINTS" id="PR00812">
    <property type="entry name" value="BCTERIALGSPF"/>
</dbReference>
<keyword evidence="3 9" id="KW-0813">Transport</keyword>
<dbReference type="PROSITE" id="PS00874">
    <property type="entry name" value="T2SP_F"/>
    <property type="match status" value="1"/>
</dbReference>
<dbReference type="InterPro" id="IPR018076">
    <property type="entry name" value="T2SS_GspF_dom"/>
</dbReference>
<feature type="domain" description="Type II secretion system protein GspF" evidence="11">
    <location>
        <begin position="279"/>
        <end position="401"/>
    </location>
</feature>
<dbReference type="OrthoDB" id="9805682at2"/>
<dbReference type="GO" id="GO:0005886">
    <property type="term" value="C:plasma membrane"/>
    <property type="evidence" value="ECO:0007669"/>
    <property type="project" value="UniProtKB-SubCell"/>
</dbReference>
<evidence type="ECO:0000256" key="8">
    <source>
        <dbReference type="ARBA" id="ARBA00023136"/>
    </source>
</evidence>
<comment type="caution">
    <text evidence="12">The sequence shown here is derived from an EMBL/GenBank/DDBJ whole genome shotgun (WGS) entry which is preliminary data.</text>
</comment>
<evidence type="ECO:0000256" key="7">
    <source>
        <dbReference type="ARBA" id="ARBA00022989"/>
    </source>
</evidence>
<evidence type="ECO:0000256" key="4">
    <source>
        <dbReference type="ARBA" id="ARBA00022475"/>
    </source>
</evidence>
<proteinExistence type="inferred from homology"/>
<reference evidence="12 13" key="1">
    <citation type="submission" date="2019-03" db="EMBL/GenBank/DDBJ databases">
        <title>Genomic Encyclopedia of Type Strains, Phase IV (KMG-IV): sequencing the most valuable type-strain genomes for metagenomic binning, comparative biology and taxonomic classification.</title>
        <authorList>
            <person name="Goeker M."/>
        </authorList>
    </citation>
    <scope>NUCLEOTIDE SEQUENCE [LARGE SCALE GENOMIC DNA]</scope>
    <source>
        <strain evidence="12 13">DSM 24830</strain>
    </source>
</reference>
<dbReference type="InterPro" id="IPR042094">
    <property type="entry name" value="T2SS_GspF_sf"/>
</dbReference>
<keyword evidence="7 10" id="KW-1133">Transmembrane helix</keyword>
<dbReference type="EMBL" id="SMFQ01000002">
    <property type="protein sequence ID" value="TCJ88926.1"/>
    <property type="molecule type" value="Genomic_DNA"/>
</dbReference>
<evidence type="ECO:0000256" key="1">
    <source>
        <dbReference type="ARBA" id="ARBA00004429"/>
    </source>
</evidence>
<dbReference type="PANTHER" id="PTHR30012:SF7">
    <property type="entry name" value="PROTEIN TRANSPORT PROTEIN HOFC HOMOLOG"/>
    <property type="match status" value="1"/>
</dbReference>
<dbReference type="FunFam" id="1.20.81.30:FF:000001">
    <property type="entry name" value="Type II secretion system protein F"/>
    <property type="match status" value="2"/>
</dbReference>
<name>A0A4R1F3S8_9GAMM</name>
<protein>
    <submittedName>
        <fullName evidence="12">Type IV pilus assembly protein PilC</fullName>
    </submittedName>
</protein>
<dbReference type="Pfam" id="PF00482">
    <property type="entry name" value="T2SSF"/>
    <property type="match status" value="2"/>
</dbReference>
<dbReference type="Proteomes" id="UP000294887">
    <property type="component" value="Unassembled WGS sequence"/>
</dbReference>
<evidence type="ECO:0000256" key="6">
    <source>
        <dbReference type="ARBA" id="ARBA00022692"/>
    </source>
</evidence>
<evidence type="ECO:0000256" key="10">
    <source>
        <dbReference type="SAM" id="Phobius"/>
    </source>
</evidence>
<comment type="similarity">
    <text evidence="2 9">Belongs to the GSP F family.</text>
</comment>
<feature type="transmembrane region" description="Helical" evidence="10">
    <location>
        <begin position="175"/>
        <end position="197"/>
    </location>
</feature>
<dbReference type="RefSeq" id="WP_131904595.1">
    <property type="nucleotide sequence ID" value="NZ_BAAAFU010000008.1"/>
</dbReference>
<dbReference type="GO" id="GO:0015628">
    <property type="term" value="P:protein secretion by the type II secretion system"/>
    <property type="evidence" value="ECO:0007669"/>
    <property type="project" value="TreeGrafter"/>
</dbReference>
<dbReference type="InterPro" id="IPR001992">
    <property type="entry name" value="T2SS_GspF/T4SS_PilC_CS"/>
</dbReference>
<evidence type="ECO:0000256" key="5">
    <source>
        <dbReference type="ARBA" id="ARBA00022519"/>
    </source>
</evidence>
<evidence type="ECO:0000313" key="12">
    <source>
        <dbReference type="EMBL" id="TCJ88926.1"/>
    </source>
</evidence>
<sequence>MATAVAKKTNKLDQPTFVWEGINKSGVKIRGENQATNENFLRAELRRQGISPKSIKKKSNRLTGGKIKPVDIAQFARQLTTMMRAGVPMVQSLELISNGHEKPAMRELIKKITKDIEGGEDLAGALSHHPLYFDSLFVNLIRAGEQAGTLEDMIDKVATYKEKTERMKAKVKKAMMYPVIVIIAAVVVSVIMLVWVIPTFKDIFAGFGADLPAFTLWVIGLSEWLQANWWLPLIITIGSIAGFTQARRRSKKFHRFIDRLSLKIPLMGVIINKSAVARFSRTLSTMFAAGVPMVEAMDAVAGATGNVVYEEATMQIKEDTSKGVQLHVAMTTTQEFPSMVVQMTKIGEESGRLEEMLDKVADYFEEQVDDLVDTLSKQMEPMIMAVLGVLVGGLVVAMYLPIFKLGAAIG</sequence>
<dbReference type="Gene3D" id="1.20.81.30">
    <property type="entry name" value="Type II secretion system (T2SS), domain F"/>
    <property type="match status" value="2"/>
</dbReference>
<feature type="transmembrane region" description="Helical" evidence="10">
    <location>
        <begin position="382"/>
        <end position="402"/>
    </location>
</feature>
<keyword evidence="13" id="KW-1185">Reference proteome</keyword>
<keyword evidence="8 10" id="KW-0472">Membrane</keyword>
<feature type="transmembrane region" description="Helical" evidence="10">
    <location>
        <begin position="229"/>
        <end position="246"/>
    </location>
</feature>
<organism evidence="12 13">
    <name type="scientific">Cocleimonas flava</name>
    <dbReference type="NCBI Taxonomy" id="634765"/>
    <lineage>
        <taxon>Bacteria</taxon>
        <taxon>Pseudomonadati</taxon>
        <taxon>Pseudomonadota</taxon>
        <taxon>Gammaproteobacteria</taxon>
        <taxon>Thiotrichales</taxon>
        <taxon>Thiotrichaceae</taxon>
        <taxon>Cocleimonas</taxon>
    </lineage>
</organism>
<evidence type="ECO:0000256" key="9">
    <source>
        <dbReference type="RuleBase" id="RU003923"/>
    </source>
</evidence>
<evidence type="ECO:0000313" key="13">
    <source>
        <dbReference type="Proteomes" id="UP000294887"/>
    </source>
</evidence>
<dbReference type="InterPro" id="IPR003004">
    <property type="entry name" value="GspF/PilC"/>
</dbReference>
<keyword evidence="5" id="KW-0997">Cell inner membrane</keyword>
<dbReference type="PANTHER" id="PTHR30012">
    <property type="entry name" value="GENERAL SECRETION PATHWAY PROTEIN"/>
    <property type="match status" value="1"/>
</dbReference>